<reference evidence="1" key="1">
    <citation type="journal article" date="2015" name="Nature">
        <title>Complex archaea that bridge the gap between prokaryotes and eukaryotes.</title>
        <authorList>
            <person name="Spang A."/>
            <person name="Saw J.H."/>
            <person name="Jorgensen S.L."/>
            <person name="Zaremba-Niedzwiedzka K."/>
            <person name="Martijn J."/>
            <person name="Lind A.E."/>
            <person name="van Eijk R."/>
            <person name="Schleper C."/>
            <person name="Guy L."/>
            <person name="Ettema T.J."/>
        </authorList>
    </citation>
    <scope>NUCLEOTIDE SEQUENCE</scope>
</reference>
<dbReference type="AlphaFoldDB" id="A0A0F9HWU4"/>
<proteinExistence type="predicted"/>
<name>A0A0F9HWU4_9ZZZZ</name>
<sequence>MAEARFTVTVDGQEYHIVPETFVEGAVRRQAEFAYLGEEDLKSRPDTREFLHNSWIGGAQWEKPLYGRNNANTYFESGDLSFTDRAGAVQQSAELQPLDSDLVSPTLKLIAWSEDSVGGAITFTTLGGNVWQWYEWDEAADAFAAVASRTTAHDSSDNCMAASAGSDGKVYALMGDGTVAYYDPTANTNGTFSVGRIPLNGASMWVDRDFVWVYNSDRIYSYDINDSYAESAAPRADDDWGIDVFSRSADFSGTAIIPIWSCTRAITTSEGIFYVKNVFEGGLPVAKVFRVDRDASGSYINTPIGTLPKGQVAINIAHHLGSVLIATVPNFHRAVVNADDQKVTVYHVTSKSIGAVGSLLGGTNIDETPVWFLGTHNEMLYLGGRKRLWTYDGRVGAFHAVHVESATKYTNHGSGFTAMATVDSTSGAGVLLMHTSQDGLAASPYFELLIEDSLITTSDDTAFVTSNWFDFELPMEEKTIYEVFYDASNIRTNSTVLIQVSADGAAFSTVATVTGGVSANTIRQAVITPITGYKFQYKLVFSTDT</sequence>
<comment type="caution">
    <text evidence="1">The sequence shown here is derived from an EMBL/GenBank/DDBJ whole genome shotgun (WGS) entry which is preliminary data.</text>
</comment>
<feature type="non-terminal residue" evidence="1">
    <location>
        <position position="545"/>
    </location>
</feature>
<dbReference type="EMBL" id="LAZR01013946">
    <property type="protein sequence ID" value="KKM19617.1"/>
    <property type="molecule type" value="Genomic_DNA"/>
</dbReference>
<organism evidence="1">
    <name type="scientific">marine sediment metagenome</name>
    <dbReference type="NCBI Taxonomy" id="412755"/>
    <lineage>
        <taxon>unclassified sequences</taxon>
        <taxon>metagenomes</taxon>
        <taxon>ecological metagenomes</taxon>
    </lineage>
</organism>
<protein>
    <submittedName>
        <fullName evidence="1">Uncharacterized protein</fullName>
    </submittedName>
</protein>
<evidence type="ECO:0000313" key="1">
    <source>
        <dbReference type="EMBL" id="KKM19617.1"/>
    </source>
</evidence>
<gene>
    <name evidence="1" type="ORF">LCGC14_1653760</name>
</gene>
<accession>A0A0F9HWU4</accession>